<accession>B1CC76</accession>
<comment type="caution">
    <text evidence="1">The sequence shown here is derived from an EMBL/GenBank/DDBJ whole genome shotgun (WGS) entry which is preliminary data.</text>
</comment>
<reference evidence="1" key="2">
    <citation type="submission" date="2013-08" db="EMBL/GenBank/DDBJ databases">
        <title>Draft genome sequence of Anaerofustis stercorihominis (DSM 17244).</title>
        <authorList>
            <person name="Sudarsanam P."/>
            <person name="Ley R."/>
            <person name="Guruge J."/>
            <person name="Turnbaugh P.J."/>
            <person name="Mahowald M."/>
            <person name="Liep D."/>
            <person name="Gordon J."/>
        </authorList>
    </citation>
    <scope>NUCLEOTIDE SEQUENCE</scope>
    <source>
        <strain evidence="1">DSM 17244</strain>
    </source>
</reference>
<sequence>MKHISPKNDEFITVRTEVFNDMANENADLKSNLFLINKNIEEKDRIIKEQKQHIKTLEKKLLAYMRG</sequence>
<keyword evidence="2" id="KW-1185">Reference proteome</keyword>
<proteinExistence type="predicted"/>
<dbReference type="GeneID" id="98000653"/>
<reference evidence="1" key="1">
    <citation type="submission" date="2008-01" db="EMBL/GenBank/DDBJ databases">
        <authorList>
            <person name="Fulton L."/>
            <person name="Clifton S."/>
            <person name="Fulton B."/>
            <person name="Xu J."/>
            <person name="Minx P."/>
            <person name="Pepin K.H."/>
            <person name="Johnson M."/>
            <person name="Thiruvilangam P."/>
            <person name="Bhonagiri V."/>
            <person name="Nash W.E."/>
            <person name="Mardis E.R."/>
            <person name="Wilson R.K."/>
        </authorList>
    </citation>
    <scope>NUCLEOTIDE SEQUENCE [LARGE SCALE GENOMIC DNA]</scope>
    <source>
        <strain evidence="1">DSM 17244</strain>
    </source>
</reference>
<evidence type="ECO:0000313" key="2">
    <source>
        <dbReference type="Proteomes" id="UP000005178"/>
    </source>
</evidence>
<name>B1CC76_9FIRM</name>
<organism evidence="1 2">
    <name type="scientific">Anaerofustis stercorihominis DSM 17244</name>
    <dbReference type="NCBI Taxonomy" id="445971"/>
    <lineage>
        <taxon>Bacteria</taxon>
        <taxon>Bacillati</taxon>
        <taxon>Bacillota</taxon>
        <taxon>Clostridia</taxon>
        <taxon>Eubacteriales</taxon>
        <taxon>Eubacteriaceae</taxon>
        <taxon>Anaerofustis</taxon>
    </lineage>
</organism>
<gene>
    <name evidence="1" type="ORF">ANASTE_01576</name>
</gene>
<dbReference type="HOGENOM" id="CLU_2803065_0_0_9"/>
<evidence type="ECO:0000313" key="1">
    <source>
        <dbReference type="EMBL" id="EDS71873.1"/>
    </source>
</evidence>
<protein>
    <submittedName>
        <fullName evidence="1">Uncharacterized protein</fullName>
    </submittedName>
</protein>
<dbReference type="RefSeq" id="WP_007050343.1">
    <property type="nucleotide sequence ID" value="NZ_DS560019.1"/>
</dbReference>
<dbReference type="Proteomes" id="UP000005178">
    <property type="component" value="Unassembled WGS sequence"/>
</dbReference>
<dbReference type="EMBL" id="ABIL02000006">
    <property type="protein sequence ID" value="EDS71873.1"/>
    <property type="molecule type" value="Genomic_DNA"/>
</dbReference>
<dbReference type="AlphaFoldDB" id="B1CC76"/>